<evidence type="ECO:0000313" key="2">
    <source>
        <dbReference type="EMBL" id="KAG6014330.1"/>
    </source>
</evidence>
<accession>A0A9P7T240</accession>
<dbReference type="EMBL" id="SRPW01000465">
    <property type="protein sequence ID" value="KAG6014330.1"/>
    <property type="molecule type" value="Genomic_DNA"/>
</dbReference>
<protein>
    <submittedName>
        <fullName evidence="2">Uncharacterized protein</fullName>
    </submittedName>
</protein>
<gene>
    <name evidence="2" type="ORF">E4U43_006648</name>
</gene>
<comment type="caution">
    <text evidence="2">The sequence shown here is derived from an EMBL/GenBank/DDBJ whole genome shotgun (WGS) entry which is preliminary data.</text>
</comment>
<organism evidence="2 3">
    <name type="scientific">Claviceps pusilla</name>
    <dbReference type="NCBI Taxonomy" id="123648"/>
    <lineage>
        <taxon>Eukaryota</taxon>
        <taxon>Fungi</taxon>
        <taxon>Dikarya</taxon>
        <taxon>Ascomycota</taxon>
        <taxon>Pezizomycotina</taxon>
        <taxon>Sordariomycetes</taxon>
        <taxon>Hypocreomycetidae</taxon>
        <taxon>Hypocreales</taxon>
        <taxon>Clavicipitaceae</taxon>
        <taxon>Claviceps</taxon>
    </lineage>
</organism>
<evidence type="ECO:0000313" key="3">
    <source>
        <dbReference type="Proteomes" id="UP000748025"/>
    </source>
</evidence>
<name>A0A9P7T240_9HYPO</name>
<feature type="non-terminal residue" evidence="2">
    <location>
        <position position="1"/>
    </location>
</feature>
<sequence length="138" mass="15297">YIVLNVKLARIRRYVAYDLKNETSFAASSTDVLAGTPFPEATVSRISRISDQDGRDQVLDSQNKAIEISLTTPKNIETCLETPTPLNSMTDFHLSGSDPRLFPGLLTRNRRSDDLRNLNQGDKWPIGSAEASGNEDEV</sequence>
<dbReference type="AlphaFoldDB" id="A0A9P7T240"/>
<proteinExistence type="predicted"/>
<reference evidence="2" key="1">
    <citation type="journal article" date="2020" name="bioRxiv">
        <title>Whole genome comparisons of ergot fungi reveals the divergence and evolution of species within the genus Claviceps are the result of varying mechanisms driving genome evolution and host range expansion.</title>
        <authorList>
            <person name="Wyka S.A."/>
            <person name="Mondo S.J."/>
            <person name="Liu M."/>
            <person name="Dettman J."/>
            <person name="Nalam V."/>
            <person name="Broders K.D."/>
        </authorList>
    </citation>
    <scope>NUCLEOTIDE SEQUENCE</scope>
    <source>
        <strain evidence="2">CCC 602</strain>
    </source>
</reference>
<dbReference type="Proteomes" id="UP000748025">
    <property type="component" value="Unassembled WGS sequence"/>
</dbReference>
<evidence type="ECO:0000256" key="1">
    <source>
        <dbReference type="SAM" id="MobiDB-lite"/>
    </source>
</evidence>
<feature type="region of interest" description="Disordered" evidence="1">
    <location>
        <begin position="109"/>
        <end position="138"/>
    </location>
</feature>
<keyword evidence="3" id="KW-1185">Reference proteome</keyword>